<protein>
    <submittedName>
        <fullName evidence="2">Uncharacterized protein</fullName>
    </submittedName>
</protein>
<feature type="region of interest" description="Disordered" evidence="1">
    <location>
        <begin position="236"/>
        <end position="267"/>
    </location>
</feature>
<name>A0A5B9R0S1_9BACT</name>
<dbReference type="OrthoDB" id="276990at2"/>
<keyword evidence="3" id="KW-1185">Reference proteome</keyword>
<dbReference type="EMBL" id="CP042914">
    <property type="protein sequence ID" value="QEG43345.1"/>
    <property type="molecule type" value="Genomic_DNA"/>
</dbReference>
<evidence type="ECO:0000313" key="3">
    <source>
        <dbReference type="Proteomes" id="UP000325286"/>
    </source>
</evidence>
<accession>A0A5B9R0S1</accession>
<organism evidence="2 3">
    <name type="scientific">Roseimaritima ulvae</name>
    <dbReference type="NCBI Taxonomy" id="980254"/>
    <lineage>
        <taxon>Bacteria</taxon>
        <taxon>Pseudomonadati</taxon>
        <taxon>Planctomycetota</taxon>
        <taxon>Planctomycetia</taxon>
        <taxon>Pirellulales</taxon>
        <taxon>Pirellulaceae</taxon>
        <taxon>Roseimaritima</taxon>
    </lineage>
</organism>
<dbReference type="Proteomes" id="UP000325286">
    <property type="component" value="Chromosome"/>
</dbReference>
<proteinExistence type="predicted"/>
<dbReference type="AlphaFoldDB" id="A0A5B9R0S1"/>
<evidence type="ECO:0000256" key="1">
    <source>
        <dbReference type="SAM" id="MobiDB-lite"/>
    </source>
</evidence>
<dbReference type="KEGG" id="rul:UC8_53920"/>
<evidence type="ECO:0000313" key="2">
    <source>
        <dbReference type="EMBL" id="QEG43345.1"/>
    </source>
</evidence>
<sequence>MTATSASGAKASSDPTSLAASETAELPAVRWRWIASGLIIWQLWAVLGEPVEFMTRAPMSIEGSPAGEAFNRPVKAYSEFTYLNHGYAFFAPDPGPSHLIEVRVENPGGEPLKETFPSLQQQWPRLLYHRHFMLTEFLHNLHAARLPAELRDDTSEEIADWRASRQQFEAIRDSFRRHVASTVGVEVQHVSIARIEHRAPFVPEYLLDSVRLRDERLYTELPDEWAPVAVEPLPGLGAPLNPQEIAPGQPSPAGAVRRELPTEPGRS</sequence>
<gene>
    <name evidence="2" type="ORF">UC8_53920</name>
</gene>
<dbReference type="RefSeq" id="WP_068141812.1">
    <property type="nucleotide sequence ID" value="NZ_CP042914.1"/>
</dbReference>
<feature type="compositionally biased region" description="Basic and acidic residues" evidence="1">
    <location>
        <begin position="256"/>
        <end position="267"/>
    </location>
</feature>
<reference evidence="2 3" key="1">
    <citation type="submission" date="2019-08" db="EMBL/GenBank/DDBJ databases">
        <title>Deep-cultivation of Planctomycetes and their phenomic and genomic characterization uncovers novel biology.</title>
        <authorList>
            <person name="Wiegand S."/>
            <person name="Jogler M."/>
            <person name="Boedeker C."/>
            <person name="Pinto D."/>
            <person name="Vollmers J."/>
            <person name="Rivas-Marin E."/>
            <person name="Kohn T."/>
            <person name="Peeters S.H."/>
            <person name="Heuer A."/>
            <person name="Rast P."/>
            <person name="Oberbeckmann S."/>
            <person name="Bunk B."/>
            <person name="Jeske O."/>
            <person name="Meyerdierks A."/>
            <person name="Storesund J.E."/>
            <person name="Kallscheuer N."/>
            <person name="Luecker S."/>
            <person name="Lage O.M."/>
            <person name="Pohl T."/>
            <person name="Merkel B.J."/>
            <person name="Hornburger P."/>
            <person name="Mueller R.-W."/>
            <person name="Bruemmer F."/>
            <person name="Labrenz M."/>
            <person name="Spormann A.M."/>
            <person name="Op den Camp H."/>
            <person name="Overmann J."/>
            <person name="Amann R."/>
            <person name="Jetten M.S.M."/>
            <person name="Mascher T."/>
            <person name="Medema M.H."/>
            <person name="Devos D.P."/>
            <person name="Kaster A.-K."/>
            <person name="Ovreas L."/>
            <person name="Rohde M."/>
            <person name="Galperin M.Y."/>
            <person name="Jogler C."/>
        </authorList>
    </citation>
    <scope>NUCLEOTIDE SEQUENCE [LARGE SCALE GENOMIC DNA]</scope>
    <source>
        <strain evidence="2 3">UC8</strain>
    </source>
</reference>